<gene>
    <name evidence="9" type="ORF">THRCLA_05713</name>
</gene>
<feature type="transmembrane region" description="Helical" evidence="8">
    <location>
        <begin position="238"/>
        <end position="259"/>
    </location>
</feature>
<proteinExistence type="inferred from homology"/>
<feature type="transmembrane region" description="Helical" evidence="8">
    <location>
        <begin position="104"/>
        <end position="122"/>
    </location>
</feature>
<accession>A0A1V9ZUZ8</accession>
<evidence type="ECO:0000256" key="1">
    <source>
        <dbReference type="ARBA" id="ARBA00004141"/>
    </source>
</evidence>
<evidence type="ECO:0000256" key="2">
    <source>
        <dbReference type="ARBA" id="ARBA00007015"/>
    </source>
</evidence>
<feature type="transmembrane region" description="Helical" evidence="8">
    <location>
        <begin position="455"/>
        <end position="476"/>
    </location>
</feature>
<keyword evidence="3" id="KW-0813">Transport</keyword>
<feature type="transmembrane region" description="Helical" evidence="8">
    <location>
        <begin position="156"/>
        <end position="176"/>
    </location>
</feature>
<name>A0A1V9ZUZ8_9STRA</name>
<dbReference type="Gene3D" id="1.20.1250.20">
    <property type="entry name" value="MFS general substrate transporter like domains"/>
    <property type="match status" value="1"/>
</dbReference>
<sequence>MGQSEDHQILLDKQEPASNNDSYENGVPNLLHRNHIGLMINYALIGLLMGTFPRTIFPFFRMYLNMDGYQVSAAKSLIGIAWSFKIVVGVLSDSVSIAGYRRRPYMLSGWLLCLVFLSAMAWTNPEPPYFAKGEILAQSNASLRKILNPNAQFDGISYLLLLMGATVGYVMVDVACDAVMVELAQTEREDVRGHTQTLSYITKSIFASIGSAVVGLTMNGEEYGGAFTWSVSFNGLMLVYSIVVLVIMPCIAFVPDNLPLQMPSLGTKCKELYELCKQRAMWQVMWFQYLNTLFFEFEAAPASVVQSEWAHVHPFNEAMFSIVSCWLLACGMYITKRYFLHVDWRWLTAITTLFVVVVDSTVSFLTIFDYVRNQWFYLGGPVLGHIPEGVRYIVTGFVIVEIADAGHEGATYGLLTTVGNLASPFAVALSKVVDAPFHVFQEDVVSDTSAVRVRVAWTFGIMYFMKLLSIITLVLLPSQKVAARALRRDGGAHPRMAFTTLSTAALSLLFGIVTNLLSIFPATACLVLAGGEGCSNSTTH</sequence>
<feature type="transmembrane region" description="Helical" evidence="8">
    <location>
        <begin position="497"/>
        <end position="520"/>
    </location>
</feature>
<dbReference type="OrthoDB" id="754047at2759"/>
<dbReference type="InterPro" id="IPR039309">
    <property type="entry name" value="BT1"/>
</dbReference>
<dbReference type="PANTHER" id="PTHR31585:SF5">
    <property type="entry name" value="RNA-BINDING S4 DOMAIN-CONTAINING PROTEIN"/>
    <property type="match status" value="1"/>
</dbReference>
<feature type="transmembrane region" description="Helical" evidence="8">
    <location>
        <begin position="72"/>
        <end position="92"/>
    </location>
</feature>
<evidence type="ECO:0000313" key="9">
    <source>
        <dbReference type="EMBL" id="OQS01846.1"/>
    </source>
</evidence>
<feature type="region of interest" description="Disordered" evidence="7">
    <location>
        <begin position="1"/>
        <end position="21"/>
    </location>
</feature>
<evidence type="ECO:0000256" key="7">
    <source>
        <dbReference type="SAM" id="MobiDB-lite"/>
    </source>
</evidence>
<organism evidence="9 10">
    <name type="scientific">Thraustotheca clavata</name>
    <dbReference type="NCBI Taxonomy" id="74557"/>
    <lineage>
        <taxon>Eukaryota</taxon>
        <taxon>Sar</taxon>
        <taxon>Stramenopiles</taxon>
        <taxon>Oomycota</taxon>
        <taxon>Saprolegniomycetes</taxon>
        <taxon>Saprolegniales</taxon>
        <taxon>Achlyaceae</taxon>
        <taxon>Thraustotheca</taxon>
    </lineage>
</organism>
<reference evidence="9 10" key="1">
    <citation type="journal article" date="2014" name="Genome Biol. Evol.">
        <title>The secreted proteins of Achlya hypogyna and Thraustotheca clavata identify the ancestral oomycete secretome and reveal gene acquisitions by horizontal gene transfer.</title>
        <authorList>
            <person name="Misner I."/>
            <person name="Blouin N."/>
            <person name="Leonard G."/>
            <person name="Richards T.A."/>
            <person name="Lane C.E."/>
        </authorList>
    </citation>
    <scope>NUCLEOTIDE SEQUENCE [LARGE SCALE GENOMIC DNA]</scope>
    <source>
        <strain evidence="9 10">ATCC 34112</strain>
    </source>
</reference>
<feature type="transmembrane region" description="Helical" evidence="8">
    <location>
        <begin position="39"/>
        <end position="60"/>
    </location>
</feature>
<evidence type="ECO:0000256" key="3">
    <source>
        <dbReference type="ARBA" id="ARBA00022448"/>
    </source>
</evidence>
<evidence type="ECO:0000256" key="8">
    <source>
        <dbReference type="SAM" id="Phobius"/>
    </source>
</evidence>
<evidence type="ECO:0000256" key="4">
    <source>
        <dbReference type="ARBA" id="ARBA00022692"/>
    </source>
</evidence>
<dbReference type="InterPro" id="IPR036259">
    <property type="entry name" value="MFS_trans_sf"/>
</dbReference>
<comment type="caution">
    <text evidence="9">The sequence shown here is derived from an EMBL/GenBank/DDBJ whole genome shotgun (WGS) entry which is preliminary data.</text>
</comment>
<dbReference type="PANTHER" id="PTHR31585">
    <property type="entry name" value="FOLATE-BIOPTERIN TRANSPORTER 1, CHLOROPLASTIC"/>
    <property type="match status" value="1"/>
</dbReference>
<dbReference type="EMBL" id="JNBS01001396">
    <property type="protein sequence ID" value="OQS01846.1"/>
    <property type="molecule type" value="Genomic_DNA"/>
</dbReference>
<comment type="subcellular location">
    <subcellularLocation>
        <location evidence="1">Membrane</location>
        <topology evidence="1">Multi-pass membrane protein</topology>
    </subcellularLocation>
</comment>
<evidence type="ECO:0000256" key="5">
    <source>
        <dbReference type="ARBA" id="ARBA00022989"/>
    </source>
</evidence>
<dbReference type="AlphaFoldDB" id="A0A1V9ZUZ8"/>
<feature type="transmembrane region" description="Helical" evidence="8">
    <location>
        <begin position="346"/>
        <end position="368"/>
    </location>
</feature>
<comment type="similarity">
    <text evidence="2">Belongs to the major facilitator superfamily. Folate-biopterin transporter (TC 2.A.71) family.</text>
</comment>
<feature type="transmembrane region" description="Helical" evidence="8">
    <location>
        <begin position="317"/>
        <end position="334"/>
    </location>
</feature>
<evidence type="ECO:0000313" key="10">
    <source>
        <dbReference type="Proteomes" id="UP000243217"/>
    </source>
</evidence>
<keyword evidence="6 8" id="KW-0472">Membrane</keyword>
<dbReference type="Pfam" id="PF03092">
    <property type="entry name" value="BT1"/>
    <property type="match status" value="1"/>
</dbReference>
<dbReference type="SUPFAM" id="SSF103473">
    <property type="entry name" value="MFS general substrate transporter"/>
    <property type="match status" value="1"/>
</dbReference>
<evidence type="ECO:0000256" key="6">
    <source>
        <dbReference type="ARBA" id="ARBA00023136"/>
    </source>
</evidence>
<feature type="compositionally biased region" description="Basic and acidic residues" evidence="7">
    <location>
        <begin position="1"/>
        <end position="15"/>
    </location>
</feature>
<dbReference type="Proteomes" id="UP000243217">
    <property type="component" value="Unassembled WGS sequence"/>
</dbReference>
<keyword evidence="10" id="KW-1185">Reference proteome</keyword>
<keyword evidence="5 8" id="KW-1133">Transmembrane helix</keyword>
<dbReference type="GO" id="GO:0016020">
    <property type="term" value="C:membrane"/>
    <property type="evidence" value="ECO:0007669"/>
    <property type="project" value="UniProtKB-SubCell"/>
</dbReference>
<dbReference type="STRING" id="74557.A0A1V9ZUZ8"/>
<protein>
    <submittedName>
        <fullName evidence="9">Transmembrane protein</fullName>
    </submittedName>
</protein>
<keyword evidence="4 8" id="KW-0812">Transmembrane</keyword>